<dbReference type="EMBL" id="JARQZJ010000093">
    <property type="protein sequence ID" value="KAK9884706.1"/>
    <property type="molecule type" value="Genomic_DNA"/>
</dbReference>
<protein>
    <recommendedName>
        <fullName evidence="4">Endonuclease/exonuclease/phosphatase domain-containing protein</fullName>
    </recommendedName>
</protein>
<evidence type="ECO:0000313" key="3">
    <source>
        <dbReference type="Proteomes" id="UP001431783"/>
    </source>
</evidence>
<accession>A0AAW1UV73</accession>
<keyword evidence="1" id="KW-0732">Signal</keyword>
<proteinExistence type="predicted"/>
<feature type="chain" id="PRO_5043530989" description="Endonuclease/exonuclease/phosphatase domain-containing protein" evidence="1">
    <location>
        <begin position="17"/>
        <end position="110"/>
    </location>
</feature>
<evidence type="ECO:0000313" key="2">
    <source>
        <dbReference type="EMBL" id="KAK9884706.1"/>
    </source>
</evidence>
<keyword evidence="3" id="KW-1185">Reference proteome</keyword>
<comment type="caution">
    <text evidence="2">The sequence shown here is derived from an EMBL/GenBank/DDBJ whole genome shotgun (WGS) entry which is preliminary data.</text>
</comment>
<feature type="signal peptide" evidence="1">
    <location>
        <begin position="1"/>
        <end position="16"/>
    </location>
</feature>
<dbReference type="AlphaFoldDB" id="A0AAW1UV73"/>
<name>A0AAW1UV73_9CUCU</name>
<organism evidence="2 3">
    <name type="scientific">Henosepilachna vigintioctopunctata</name>
    <dbReference type="NCBI Taxonomy" id="420089"/>
    <lineage>
        <taxon>Eukaryota</taxon>
        <taxon>Metazoa</taxon>
        <taxon>Ecdysozoa</taxon>
        <taxon>Arthropoda</taxon>
        <taxon>Hexapoda</taxon>
        <taxon>Insecta</taxon>
        <taxon>Pterygota</taxon>
        <taxon>Neoptera</taxon>
        <taxon>Endopterygota</taxon>
        <taxon>Coleoptera</taxon>
        <taxon>Polyphaga</taxon>
        <taxon>Cucujiformia</taxon>
        <taxon>Coccinelloidea</taxon>
        <taxon>Coccinellidae</taxon>
        <taxon>Epilachninae</taxon>
        <taxon>Epilachnini</taxon>
        <taxon>Henosepilachna</taxon>
    </lineage>
</organism>
<sequence length="110" mass="12392">MSIVIWCRVCILVTSGNMNNLYSVNNAGFFLFTLSRLYCTYFPTRNAQASTLDLVINKNNTISELIAINALDSDHLPISFEIFVVSLFISRYKTLLLCISCSIVLIPSWS</sequence>
<dbReference type="Proteomes" id="UP001431783">
    <property type="component" value="Unassembled WGS sequence"/>
</dbReference>
<gene>
    <name evidence="2" type="ORF">WA026_007551</name>
</gene>
<evidence type="ECO:0000256" key="1">
    <source>
        <dbReference type="SAM" id="SignalP"/>
    </source>
</evidence>
<evidence type="ECO:0008006" key="4">
    <source>
        <dbReference type="Google" id="ProtNLM"/>
    </source>
</evidence>
<reference evidence="2 3" key="1">
    <citation type="submission" date="2023-03" db="EMBL/GenBank/DDBJ databases">
        <title>Genome insight into feeding habits of ladybird beetles.</title>
        <authorList>
            <person name="Li H.-S."/>
            <person name="Huang Y.-H."/>
            <person name="Pang H."/>
        </authorList>
    </citation>
    <scope>NUCLEOTIDE SEQUENCE [LARGE SCALE GENOMIC DNA]</scope>
    <source>
        <strain evidence="2">SYSU_2023b</strain>
        <tissue evidence="2">Whole body</tissue>
    </source>
</reference>